<protein>
    <submittedName>
        <fullName evidence="2">Uncharacterized protein</fullName>
    </submittedName>
</protein>
<reference evidence="2" key="1">
    <citation type="journal article" date="2012" name="Proc. Natl. Acad. Sci. U.S.A.">
        <title>Antigenic diversity is generated by distinct evolutionary mechanisms in African trypanosome species.</title>
        <authorList>
            <person name="Jackson A.P."/>
            <person name="Berry A."/>
            <person name="Aslett M."/>
            <person name="Allison H.C."/>
            <person name="Burton P."/>
            <person name="Vavrova-Anderson J."/>
            <person name="Brown R."/>
            <person name="Browne H."/>
            <person name="Corton N."/>
            <person name="Hauser H."/>
            <person name="Gamble J."/>
            <person name="Gilderthorp R."/>
            <person name="Marcello L."/>
            <person name="McQuillan J."/>
            <person name="Otto T.D."/>
            <person name="Quail M.A."/>
            <person name="Sanders M.J."/>
            <person name="van Tonder A."/>
            <person name="Ginger M.L."/>
            <person name="Field M.C."/>
            <person name="Barry J.D."/>
            <person name="Hertz-Fowler C."/>
            <person name="Berriman M."/>
        </authorList>
    </citation>
    <scope>NUCLEOTIDE SEQUENCE</scope>
    <source>
        <strain evidence="2">Y486</strain>
    </source>
</reference>
<feature type="compositionally biased region" description="Basic and acidic residues" evidence="1">
    <location>
        <begin position="54"/>
        <end position="68"/>
    </location>
</feature>
<proteinExistence type="predicted"/>
<evidence type="ECO:0000313" key="2">
    <source>
        <dbReference type="EMBL" id="CCC48229.1"/>
    </source>
</evidence>
<name>G0TW91_TRYVY</name>
<dbReference type="VEuPathDB" id="TriTrypDB:TvY486_0600200"/>
<accession>G0TW91</accession>
<gene>
    <name evidence="2" type="ORF">TVY486_0600200</name>
</gene>
<organism evidence="2">
    <name type="scientific">Trypanosoma vivax (strain Y486)</name>
    <dbReference type="NCBI Taxonomy" id="1055687"/>
    <lineage>
        <taxon>Eukaryota</taxon>
        <taxon>Discoba</taxon>
        <taxon>Euglenozoa</taxon>
        <taxon>Kinetoplastea</taxon>
        <taxon>Metakinetoplastina</taxon>
        <taxon>Trypanosomatida</taxon>
        <taxon>Trypanosomatidae</taxon>
        <taxon>Trypanosoma</taxon>
        <taxon>Duttonella</taxon>
    </lineage>
</organism>
<dbReference type="AlphaFoldDB" id="G0TW91"/>
<dbReference type="EMBL" id="HE573022">
    <property type="protein sequence ID" value="CCC48229.1"/>
    <property type="molecule type" value="Genomic_DNA"/>
</dbReference>
<feature type="region of interest" description="Disordered" evidence="1">
    <location>
        <begin position="154"/>
        <end position="176"/>
    </location>
</feature>
<evidence type="ECO:0000256" key="1">
    <source>
        <dbReference type="SAM" id="MobiDB-lite"/>
    </source>
</evidence>
<sequence length="237" mass="25953">MFLMYSDAGSLYYSDNLSIGASRADDEWKGNTFKDSRSVERKWLERPPTSSEHPLCRTDLKRGMPDSDKEVNVIGDAEESEPCDSVAPVCLQNQPLCAIVEAAPICPHVQTATLTPLSYYHSHSFIGQGKYKGAASTSLRPGAHKVSRFSARSPPAVSLISPEGRTPVTSDHKSHPETRCLGASTLVMHSRWNDALRSDKSVIEAEVALLLQRSGAQCTRRSVSRAEYLYAKVSGVN</sequence>
<feature type="region of interest" description="Disordered" evidence="1">
    <location>
        <begin position="41"/>
        <end position="68"/>
    </location>
</feature>